<reference evidence="1 2" key="1">
    <citation type="journal article" date="2015" name="Nat. Commun.">
        <title>Lucilia cuprina genome unlocks parasitic fly biology to underpin future interventions.</title>
        <authorList>
            <person name="Anstead C.A."/>
            <person name="Korhonen P.K."/>
            <person name="Young N.D."/>
            <person name="Hall R.S."/>
            <person name="Jex A.R."/>
            <person name="Murali S.C."/>
            <person name="Hughes D.S."/>
            <person name="Lee S.F."/>
            <person name="Perry T."/>
            <person name="Stroehlein A.J."/>
            <person name="Ansell B.R."/>
            <person name="Breugelmans B."/>
            <person name="Hofmann A."/>
            <person name="Qu J."/>
            <person name="Dugan S."/>
            <person name="Lee S.L."/>
            <person name="Chao H."/>
            <person name="Dinh H."/>
            <person name="Han Y."/>
            <person name="Doddapaneni H.V."/>
            <person name="Worley K.C."/>
            <person name="Muzny D.M."/>
            <person name="Ioannidis P."/>
            <person name="Waterhouse R.M."/>
            <person name="Zdobnov E.M."/>
            <person name="James P.J."/>
            <person name="Bagnall N.H."/>
            <person name="Kotze A.C."/>
            <person name="Gibbs R.A."/>
            <person name="Richards S."/>
            <person name="Batterham P."/>
            <person name="Gasser R.B."/>
        </authorList>
    </citation>
    <scope>NUCLEOTIDE SEQUENCE [LARGE SCALE GENOMIC DNA]</scope>
    <source>
        <strain evidence="1 2">LS</strain>
        <tissue evidence="1">Full body</tissue>
    </source>
</reference>
<evidence type="ECO:0000313" key="1">
    <source>
        <dbReference type="EMBL" id="KNC34232.1"/>
    </source>
</evidence>
<dbReference type="Proteomes" id="UP000037069">
    <property type="component" value="Unassembled WGS sequence"/>
</dbReference>
<evidence type="ECO:0000313" key="2">
    <source>
        <dbReference type="Proteomes" id="UP000037069"/>
    </source>
</evidence>
<proteinExistence type="predicted"/>
<keyword evidence="2" id="KW-1185">Reference proteome</keyword>
<gene>
    <name evidence="1" type="ORF">FF38_04742</name>
</gene>
<accession>A0A0L0CPW3</accession>
<organism evidence="1 2">
    <name type="scientific">Lucilia cuprina</name>
    <name type="common">Green bottle fly</name>
    <name type="synonym">Australian sheep blowfly</name>
    <dbReference type="NCBI Taxonomy" id="7375"/>
    <lineage>
        <taxon>Eukaryota</taxon>
        <taxon>Metazoa</taxon>
        <taxon>Ecdysozoa</taxon>
        <taxon>Arthropoda</taxon>
        <taxon>Hexapoda</taxon>
        <taxon>Insecta</taxon>
        <taxon>Pterygota</taxon>
        <taxon>Neoptera</taxon>
        <taxon>Endopterygota</taxon>
        <taxon>Diptera</taxon>
        <taxon>Brachycera</taxon>
        <taxon>Muscomorpha</taxon>
        <taxon>Oestroidea</taxon>
        <taxon>Calliphoridae</taxon>
        <taxon>Luciliinae</taxon>
        <taxon>Lucilia</taxon>
    </lineage>
</organism>
<protein>
    <submittedName>
        <fullName evidence="1">Uncharacterized protein</fullName>
    </submittedName>
</protein>
<name>A0A0L0CPW3_LUCCU</name>
<sequence>MTTIIIKNLTTTNHKPRLEFHCCNFNTFALQYLTNAKYFFLNTFVIPSLRNTRTHTQQNH</sequence>
<comment type="caution">
    <text evidence="1">The sequence shown here is derived from an EMBL/GenBank/DDBJ whole genome shotgun (WGS) entry which is preliminary data.</text>
</comment>
<dbReference type="AlphaFoldDB" id="A0A0L0CPW3"/>
<dbReference type="EMBL" id="JRES01000088">
    <property type="protein sequence ID" value="KNC34232.1"/>
    <property type="molecule type" value="Genomic_DNA"/>
</dbReference>